<evidence type="ECO:0000313" key="1">
    <source>
        <dbReference type="EMBL" id="CAI5781537.1"/>
    </source>
</evidence>
<dbReference type="Proteomes" id="UP001178461">
    <property type="component" value="Chromosome 8"/>
</dbReference>
<name>A0AA35PE95_9SAUR</name>
<organism evidence="1 2">
    <name type="scientific">Podarcis lilfordi</name>
    <name type="common">Lilford's wall lizard</name>
    <dbReference type="NCBI Taxonomy" id="74358"/>
    <lineage>
        <taxon>Eukaryota</taxon>
        <taxon>Metazoa</taxon>
        <taxon>Chordata</taxon>
        <taxon>Craniata</taxon>
        <taxon>Vertebrata</taxon>
        <taxon>Euteleostomi</taxon>
        <taxon>Lepidosauria</taxon>
        <taxon>Squamata</taxon>
        <taxon>Bifurcata</taxon>
        <taxon>Unidentata</taxon>
        <taxon>Episquamata</taxon>
        <taxon>Laterata</taxon>
        <taxon>Lacertibaenia</taxon>
        <taxon>Lacertidae</taxon>
        <taxon>Podarcis</taxon>
    </lineage>
</organism>
<evidence type="ECO:0000313" key="2">
    <source>
        <dbReference type="Proteomes" id="UP001178461"/>
    </source>
</evidence>
<gene>
    <name evidence="1" type="ORF">PODLI_1B035680</name>
</gene>
<sequence>MDFYCLLQQFIKHFADKMVKDEALVRAAAVRHLGLLRGRAGQRWCPCLPEEGIAEVVNVIIHLENTEEVAEAAKAVLKLLVPKVIWWAEPNVFHLHHALHKAAKYLIKTYSKDIVRGAAMSLLQPAANKQDTWLTARPCSLWKRMSSYCSCK</sequence>
<proteinExistence type="predicted"/>
<accession>A0AA35PE95</accession>
<protein>
    <submittedName>
        <fullName evidence="1">Uncharacterized protein</fullName>
    </submittedName>
</protein>
<dbReference type="EMBL" id="OX395133">
    <property type="protein sequence ID" value="CAI5781537.1"/>
    <property type="molecule type" value="Genomic_DNA"/>
</dbReference>
<keyword evidence="2" id="KW-1185">Reference proteome</keyword>
<reference evidence="1" key="1">
    <citation type="submission" date="2022-12" db="EMBL/GenBank/DDBJ databases">
        <authorList>
            <person name="Alioto T."/>
            <person name="Alioto T."/>
            <person name="Gomez Garrido J."/>
        </authorList>
    </citation>
    <scope>NUCLEOTIDE SEQUENCE</scope>
</reference>
<dbReference type="AlphaFoldDB" id="A0AA35PE95"/>